<feature type="chain" id="PRO_5039499263" evidence="1">
    <location>
        <begin position="30"/>
        <end position="360"/>
    </location>
</feature>
<name>A0A3N2GR83_9PSEU</name>
<keyword evidence="1" id="KW-0732">Signal</keyword>
<accession>A0A3N2GR83</accession>
<gene>
    <name evidence="3" type="ORF">EDD35_0701</name>
</gene>
<dbReference type="Proteomes" id="UP000274843">
    <property type="component" value="Unassembled WGS sequence"/>
</dbReference>
<feature type="domain" description="AB hydrolase-1" evidence="2">
    <location>
        <begin position="80"/>
        <end position="341"/>
    </location>
</feature>
<dbReference type="SUPFAM" id="SSF53474">
    <property type="entry name" value="alpha/beta-Hydrolases"/>
    <property type="match status" value="1"/>
</dbReference>
<dbReference type="EMBL" id="RKHY01000001">
    <property type="protein sequence ID" value="ROS38425.1"/>
    <property type="molecule type" value="Genomic_DNA"/>
</dbReference>
<feature type="signal peptide" evidence="1">
    <location>
        <begin position="1"/>
        <end position="29"/>
    </location>
</feature>
<dbReference type="Pfam" id="PF12697">
    <property type="entry name" value="Abhydrolase_6"/>
    <property type="match status" value="1"/>
</dbReference>
<dbReference type="GeneID" id="301842174"/>
<sequence length="360" mass="38343">MSAGPSRSRLGRLAIAIALTIGMAPACLAVPAAAATAGQEVADCSRSFTPVRLAAGQAADHLVYGELCLPKGRRPHAVQVTVHGGAYTHVYWDFPYQPENYSYVEHMTRAGFATFTIDRIGNGASSRPLGALVDVATNGFVVHQLVDALRRGTLRNSGGVSFAKVVLAGHSLGSSVVFDVASKYPGDADGVIITGMAHRFAAGIASVVPALSWPAFLEPRFHTLDPSYLTTRPGTRGELFYDLSNADPEVIAIDEATKGTTTLPEAATFLPYLIDGTTSRIHLPVLVVLGQHDRLFCGGVTGTDCSSSEALLEQERPFYPPDAELEAFALPNAGHDINLQRNSAAWFNVAEQWLARHFSA</sequence>
<evidence type="ECO:0000313" key="4">
    <source>
        <dbReference type="Proteomes" id="UP000274843"/>
    </source>
</evidence>
<keyword evidence="3" id="KW-0378">Hydrolase</keyword>
<proteinExistence type="predicted"/>
<reference evidence="3 4" key="1">
    <citation type="submission" date="2018-11" db="EMBL/GenBank/DDBJ databases">
        <title>Sequencing the genomes of 1000 actinobacteria strains.</title>
        <authorList>
            <person name="Klenk H.-P."/>
        </authorList>
    </citation>
    <scope>NUCLEOTIDE SEQUENCE [LARGE SCALE GENOMIC DNA]</scope>
    <source>
        <strain evidence="3 4">DSM 44348</strain>
    </source>
</reference>
<dbReference type="InterPro" id="IPR029058">
    <property type="entry name" value="AB_hydrolase_fold"/>
</dbReference>
<evidence type="ECO:0000259" key="2">
    <source>
        <dbReference type="Pfam" id="PF12697"/>
    </source>
</evidence>
<dbReference type="PANTHER" id="PTHR43194">
    <property type="entry name" value="HYDROLASE ALPHA/BETA FOLD FAMILY"/>
    <property type="match status" value="1"/>
</dbReference>
<dbReference type="GO" id="GO:0016787">
    <property type="term" value="F:hydrolase activity"/>
    <property type="evidence" value="ECO:0007669"/>
    <property type="project" value="UniProtKB-KW"/>
</dbReference>
<dbReference type="Gene3D" id="3.40.50.1820">
    <property type="entry name" value="alpha/beta hydrolase"/>
    <property type="match status" value="1"/>
</dbReference>
<evidence type="ECO:0000313" key="3">
    <source>
        <dbReference type="EMBL" id="ROS38425.1"/>
    </source>
</evidence>
<dbReference type="PANTHER" id="PTHR43194:SF2">
    <property type="entry name" value="PEROXISOMAL MEMBRANE PROTEIN LPX1"/>
    <property type="match status" value="1"/>
</dbReference>
<dbReference type="InterPro" id="IPR000073">
    <property type="entry name" value="AB_hydrolase_1"/>
</dbReference>
<keyword evidence="4" id="KW-1185">Reference proteome</keyword>
<dbReference type="RefSeq" id="WP_123682800.1">
    <property type="nucleotide sequence ID" value="NZ_RKHY01000001.1"/>
</dbReference>
<dbReference type="AlphaFoldDB" id="A0A3N2GR83"/>
<comment type="caution">
    <text evidence="3">The sequence shown here is derived from an EMBL/GenBank/DDBJ whole genome shotgun (WGS) entry which is preliminary data.</text>
</comment>
<dbReference type="InterPro" id="IPR050228">
    <property type="entry name" value="Carboxylesterase_BioH"/>
</dbReference>
<protein>
    <submittedName>
        <fullName evidence="3">Alpha-beta hydrolase superfamily lysophospholipase</fullName>
    </submittedName>
</protein>
<organism evidence="3 4">
    <name type="scientific">Amycolatopsis thermoflava</name>
    <dbReference type="NCBI Taxonomy" id="84480"/>
    <lineage>
        <taxon>Bacteria</taxon>
        <taxon>Bacillati</taxon>
        <taxon>Actinomycetota</taxon>
        <taxon>Actinomycetes</taxon>
        <taxon>Pseudonocardiales</taxon>
        <taxon>Pseudonocardiaceae</taxon>
        <taxon>Amycolatopsis</taxon>
        <taxon>Amycolatopsis methanolica group</taxon>
    </lineage>
</organism>
<evidence type="ECO:0000256" key="1">
    <source>
        <dbReference type="SAM" id="SignalP"/>
    </source>
</evidence>